<dbReference type="Gene3D" id="3.10.450.60">
    <property type="match status" value="1"/>
</dbReference>
<comment type="similarity">
    <text evidence="4 19">Belongs to the lipoxygenase family.</text>
</comment>
<dbReference type="Pfam" id="PF00305">
    <property type="entry name" value="Lipoxygenase"/>
    <property type="match status" value="1"/>
</dbReference>
<evidence type="ECO:0000256" key="20">
    <source>
        <dbReference type="RuleBase" id="RU003975"/>
    </source>
</evidence>
<comment type="subcellular location">
    <subcellularLocation>
        <location evidence="3">Cytoplasm</location>
    </subcellularLocation>
    <subcellularLocation>
        <location evidence="2">Plastid</location>
        <location evidence="2">Chloroplast</location>
    </subcellularLocation>
</comment>
<dbReference type="GO" id="GO:0016165">
    <property type="term" value="F:linoleate 13S-lipoxygenase activity"/>
    <property type="evidence" value="ECO:0007669"/>
    <property type="project" value="UniProtKB-ARBA"/>
</dbReference>
<dbReference type="PROSITE" id="PS00081">
    <property type="entry name" value="LIPOXYGENASE_2"/>
    <property type="match status" value="1"/>
</dbReference>
<dbReference type="GO" id="GO:0006633">
    <property type="term" value="P:fatty acid biosynthetic process"/>
    <property type="evidence" value="ECO:0007669"/>
    <property type="project" value="UniProtKB-KW"/>
</dbReference>
<evidence type="ECO:0000256" key="1">
    <source>
        <dbReference type="ARBA" id="ARBA00001962"/>
    </source>
</evidence>
<dbReference type="GO" id="GO:0009507">
    <property type="term" value="C:chloroplast"/>
    <property type="evidence" value="ECO:0007669"/>
    <property type="project" value="UniProtKB-SubCell"/>
</dbReference>
<keyword evidence="12" id="KW-0809">Transit peptide</keyword>
<dbReference type="OrthoDB" id="407298at2759"/>
<dbReference type="FunFam" id="3.10.450.60:FF:000002">
    <property type="entry name" value="Lipoxygenase"/>
    <property type="match status" value="1"/>
</dbReference>
<evidence type="ECO:0000256" key="11">
    <source>
        <dbReference type="ARBA" id="ARBA00022832"/>
    </source>
</evidence>
<evidence type="ECO:0000256" key="13">
    <source>
        <dbReference type="ARBA" id="ARBA00022964"/>
    </source>
</evidence>
<reference evidence="24" key="1">
    <citation type="journal article" date="2016" name="Nat. Biotechnol.">
        <title>Sequencing wild and cultivated cassava and related species reveals extensive interspecific hybridization and genetic diversity.</title>
        <authorList>
            <person name="Bredeson J.V."/>
            <person name="Lyons J.B."/>
            <person name="Prochnik S.E."/>
            <person name="Wu G.A."/>
            <person name="Ha C.M."/>
            <person name="Edsinger-Gonzales E."/>
            <person name="Grimwood J."/>
            <person name="Schmutz J."/>
            <person name="Rabbi I.Y."/>
            <person name="Egesi C."/>
            <person name="Nauluvula P."/>
            <person name="Lebot V."/>
            <person name="Ndunguru J."/>
            <person name="Mkamilo G."/>
            <person name="Bart R.S."/>
            <person name="Setter T.L."/>
            <person name="Gleadow R.M."/>
            <person name="Kulakow P."/>
            <person name="Ferguson M.E."/>
            <person name="Rounsley S."/>
            <person name="Rokhsar D.S."/>
        </authorList>
    </citation>
    <scope>NUCLEOTIDE SEQUENCE [LARGE SCALE GENOMIC DNA]</scope>
    <source>
        <strain evidence="24">cv. AM560-2</strain>
    </source>
</reference>
<dbReference type="InterPro" id="IPR000907">
    <property type="entry name" value="LipOase"/>
</dbReference>
<dbReference type="InterPro" id="IPR001024">
    <property type="entry name" value="PLAT/LH2_dom"/>
</dbReference>
<dbReference type="FunFam" id="1.20.245.10:FF:000002">
    <property type="entry name" value="Lipoxygenase"/>
    <property type="match status" value="1"/>
</dbReference>
<keyword evidence="11" id="KW-0276">Fatty acid metabolism</keyword>
<accession>A0A2C9W413</accession>
<dbReference type="Gene3D" id="4.10.375.10">
    <property type="entry name" value="Lipoxygenase-1, Domain 2"/>
    <property type="match status" value="1"/>
</dbReference>
<dbReference type="UniPathway" id="UPA00382"/>
<evidence type="ECO:0000256" key="12">
    <source>
        <dbReference type="ARBA" id="ARBA00022946"/>
    </source>
</evidence>
<dbReference type="InterPro" id="IPR027433">
    <property type="entry name" value="Lipoxygenase_dom_3"/>
</dbReference>
<dbReference type="GO" id="GO:0016702">
    <property type="term" value="F:oxidoreductase activity, acting on single donors with incorporation of molecular oxygen, incorporation of two atoms of oxygen"/>
    <property type="evidence" value="ECO:0000318"/>
    <property type="project" value="GO_Central"/>
</dbReference>
<evidence type="ECO:0000256" key="7">
    <source>
        <dbReference type="ARBA" id="ARBA00022528"/>
    </source>
</evidence>
<evidence type="ECO:0000259" key="21">
    <source>
        <dbReference type="PROSITE" id="PS50095"/>
    </source>
</evidence>
<dbReference type="InterPro" id="IPR020834">
    <property type="entry name" value="LipOase_CS"/>
</dbReference>
<name>A0A2C9W413_MANES</name>
<keyword evidence="5" id="KW-0963">Cytoplasm</keyword>
<dbReference type="AlphaFoldDB" id="A0A2C9W413"/>
<dbReference type="PRINTS" id="PR00087">
    <property type="entry name" value="LIPOXYGENASE"/>
</dbReference>
<organism evidence="23 24">
    <name type="scientific">Manihot esculenta</name>
    <name type="common">Cassava</name>
    <name type="synonym">Jatropha manihot</name>
    <dbReference type="NCBI Taxonomy" id="3983"/>
    <lineage>
        <taxon>Eukaryota</taxon>
        <taxon>Viridiplantae</taxon>
        <taxon>Streptophyta</taxon>
        <taxon>Embryophyta</taxon>
        <taxon>Tracheophyta</taxon>
        <taxon>Spermatophyta</taxon>
        <taxon>Magnoliopsida</taxon>
        <taxon>eudicotyledons</taxon>
        <taxon>Gunneridae</taxon>
        <taxon>Pentapetalae</taxon>
        <taxon>rosids</taxon>
        <taxon>fabids</taxon>
        <taxon>Malpighiales</taxon>
        <taxon>Euphorbiaceae</taxon>
        <taxon>Crotonoideae</taxon>
        <taxon>Manihoteae</taxon>
        <taxon>Manihot</taxon>
    </lineage>
</organism>
<dbReference type="Gramene" id="Manes.04G145800.1.v8.1">
    <property type="protein sequence ID" value="Manes.04G145800.1.v8.1.CDS"/>
    <property type="gene ID" value="Manes.04G145800.v8.1"/>
</dbReference>
<dbReference type="GO" id="GO:0009901">
    <property type="term" value="P:anther dehiscence"/>
    <property type="evidence" value="ECO:0007669"/>
    <property type="project" value="UniProtKB-ARBA"/>
</dbReference>
<keyword evidence="9 19" id="KW-0479">Metal-binding</keyword>
<dbReference type="EMBL" id="CM004390">
    <property type="protein sequence ID" value="OAY53221.1"/>
    <property type="molecule type" value="Genomic_DNA"/>
</dbReference>
<keyword evidence="7" id="KW-0150">Chloroplast</keyword>
<keyword evidence="16" id="KW-0443">Lipid metabolism</keyword>
<comment type="cofactor">
    <cofactor evidence="1 19">
        <name>Fe cation</name>
        <dbReference type="ChEBI" id="CHEBI:24875"/>
    </cofactor>
</comment>
<evidence type="ECO:0000256" key="17">
    <source>
        <dbReference type="ARBA" id="ARBA00023160"/>
    </source>
</evidence>
<dbReference type="PROSITE" id="PS51393">
    <property type="entry name" value="LIPOXYGENASE_3"/>
    <property type="match status" value="1"/>
</dbReference>
<evidence type="ECO:0000256" key="8">
    <source>
        <dbReference type="ARBA" id="ARBA00022640"/>
    </source>
</evidence>
<comment type="function">
    <text evidence="20">Plant lipoxygenase may be involved in a number of diverse aspects of plant physiology including growth and development, pest resistance, and senescence or responses to wounding.</text>
</comment>
<proteinExistence type="inferred from homology"/>
<keyword evidence="17 20" id="KW-0275">Fatty acid biosynthesis</keyword>
<evidence type="ECO:0000313" key="23">
    <source>
        <dbReference type="EMBL" id="OAY53221.1"/>
    </source>
</evidence>
<feature type="domain" description="Lipoxygenase" evidence="22">
    <location>
        <begin position="227"/>
        <end position="922"/>
    </location>
</feature>
<dbReference type="InterPro" id="IPR020833">
    <property type="entry name" value="LipOase_Fe_BS"/>
</dbReference>
<dbReference type="InterPro" id="IPR042057">
    <property type="entry name" value="Lipoxy_PLAT/LH2"/>
</dbReference>
<dbReference type="Pfam" id="PF01477">
    <property type="entry name" value="PLAT"/>
    <property type="match status" value="1"/>
</dbReference>
<dbReference type="STRING" id="3983.A0A2C9W413"/>
<evidence type="ECO:0000256" key="16">
    <source>
        <dbReference type="ARBA" id="ARBA00023098"/>
    </source>
</evidence>
<protein>
    <recommendedName>
        <fullName evidence="20">Lipoxygenase</fullName>
        <ecNumber evidence="20">1.13.11.-</ecNumber>
    </recommendedName>
</protein>
<evidence type="ECO:0000256" key="9">
    <source>
        <dbReference type="ARBA" id="ARBA00022723"/>
    </source>
</evidence>
<keyword evidence="13 19" id="KW-0223">Dioxygenase</keyword>
<dbReference type="FunFam" id="4.10.375.10:FF:000001">
    <property type="entry name" value="Lipoxygenase"/>
    <property type="match status" value="1"/>
</dbReference>
<keyword evidence="10 20" id="KW-0925">Oxylipin biosynthesis</keyword>
<dbReference type="GO" id="GO:0009555">
    <property type="term" value="P:pollen development"/>
    <property type="evidence" value="ECO:0007669"/>
    <property type="project" value="UniProtKB-ARBA"/>
</dbReference>
<evidence type="ECO:0000256" key="4">
    <source>
        <dbReference type="ARBA" id="ARBA00009419"/>
    </source>
</evidence>
<dbReference type="SUPFAM" id="SSF49723">
    <property type="entry name" value="Lipase/lipooxygenase domain (PLAT/LH2 domain)"/>
    <property type="match status" value="1"/>
</dbReference>
<feature type="domain" description="PLAT" evidence="21">
    <location>
        <begin position="88"/>
        <end position="224"/>
    </location>
</feature>
<dbReference type="InterPro" id="IPR036226">
    <property type="entry name" value="LipOase_C_sf"/>
</dbReference>
<gene>
    <name evidence="23" type="ORF">MANES_04G145800v8</name>
</gene>
<dbReference type="GO" id="GO:0031408">
    <property type="term" value="P:oxylipin biosynthetic process"/>
    <property type="evidence" value="ECO:0007669"/>
    <property type="project" value="UniProtKB-UniRule"/>
</dbReference>
<dbReference type="Gene3D" id="2.60.60.20">
    <property type="entry name" value="PLAT/LH2 domain"/>
    <property type="match status" value="1"/>
</dbReference>
<evidence type="ECO:0000256" key="5">
    <source>
        <dbReference type="ARBA" id="ARBA00022490"/>
    </source>
</evidence>
<dbReference type="Proteomes" id="UP000091857">
    <property type="component" value="Chromosome 4"/>
</dbReference>
<dbReference type="InterPro" id="IPR036392">
    <property type="entry name" value="PLAT/LH2_dom_sf"/>
</dbReference>
<keyword evidence="14 19" id="KW-0560">Oxidoreductase</keyword>
<dbReference type="PANTHER" id="PTHR11771">
    <property type="entry name" value="LIPOXYGENASE"/>
    <property type="match status" value="1"/>
</dbReference>
<evidence type="ECO:0000256" key="3">
    <source>
        <dbReference type="ARBA" id="ARBA00004496"/>
    </source>
</evidence>
<dbReference type="FunFam" id="4.10.372.10:FF:000001">
    <property type="entry name" value="Lipoxygenase"/>
    <property type="match status" value="1"/>
</dbReference>
<evidence type="ECO:0000313" key="24">
    <source>
        <dbReference type="Proteomes" id="UP000091857"/>
    </source>
</evidence>
<evidence type="ECO:0000259" key="22">
    <source>
        <dbReference type="PROSITE" id="PS51393"/>
    </source>
</evidence>
<evidence type="ECO:0000256" key="6">
    <source>
        <dbReference type="ARBA" id="ARBA00022516"/>
    </source>
</evidence>
<keyword evidence="8" id="KW-0934">Plastid</keyword>
<sequence length="922" mass="103835">MSLAKEIMGSSLIDKSSFASMSSKVLFNHSFHQKNQFLVKPVLVPLQHRRINVQRAAVRGPVAAISEDLIRANSNKDTVPEKAVTFKVRAVVTVRNKNKEDLKETIAKHWDAFADKIGRNVVLELISTEVDPKTNTPKRSKKAVLKDWSKKSNVKAEKVHYTAEFQVDSNFGVPGAITVSNKHQKEFFLETITLEGFACGPVHFPCNSWVQSSKDHPAKRIFFSNEPYLPSETPAGLRVLREKELRDIRGDGKGERKLSDRIYDFDVYNDLGNPDKGVALARPKLGGENIPYPRRCRTGRRPTDTDINAEGRVEKPLPMYVPRDEQFEESKQKTFSAGRLKAVLHSLIPSLKATISAENHDFNAFSDIDILYKEGLLLKVGLQDEIWRSLPLPKAVTKIQESSEGLLRYDTPKIISKDKFAWLRDDEFARQAISGVNPVNIESLKVFPPKSNLDPEIYGPQESALKEEHIIGHLNGMSVQEALEENKLFVVDYHDIYLPFLDRINALDGRKAYATRTIFFLTPLGTLKPIAIELSLPPVGPGSQSKRVVTPPVDATSNWIWQLAKAHVCSNDAGVHQLVNHWLRTHACLEPFILAAHRQLSAVHPIFKLLDPHMRYTLEINALARQSLINADGVIESCFTPGRYCMEISAAAYKNFWRFDMEGLPADLIRRGMAVPDPTQPHGLKLLIEDYPYAQDGLLIWSAIENWVRSYVNRYYPNSSLVCNDTELQAWYAESVNVGHADLKHAEWWPTLANVHDLVSILTTIIWLASAQHAALNFGQYPYGGYVPNRPPLIRRLIPEENGTEYASFLADPQKYFLSALPSLLQATKFMAVVDTLSTHSPDEEYIGERQQPSIWSGDAEIIDSFYEFSAEMRRIEKEIDRRNMDPSLRNRCGAGVLPYELLAPSSSPGVTCRGVPNSVSI</sequence>
<dbReference type="FunFam" id="2.60.60.20:FF:000018">
    <property type="entry name" value="Lipoxygenase"/>
    <property type="match status" value="1"/>
</dbReference>
<dbReference type="PRINTS" id="PR00468">
    <property type="entry name" value="PLTLPOXGNASE"/>
</dbReference>
<dbReference type="PROSITE" id="PS50095">
    <property type="entry name" value="PLAT"/>
    <property type="match status" value="1"/>
</dbReference>
<comment type="caution">
    <text evidence="18">Lacks conserved residue(s) required for the propagation of feature annotation.</text>
</comment>
<keyword evidence="6 20" id="KW-0444">Lipid biosynthesis</keyword>
<dbReference type="GO" id="GO:0005506">
    <property type="term" value="F:iron ion binding"/>
    <property type="evidence" value="ECO:0007669"/>
    <property type="project" value="UniProtKB-ARBA"/>
</dbReference>
<evidence type="ECO:0000256" key="15">
    <source>
        <dbReference type="ARBA" id="ARBA00023004"/>
    </source>
</evidence>
<keyword evidence="15 19" id="KW-0408">Iron</keyword>
<evidence type="ECO:0000256" key="10">
    <source>
        <dbReference type="ARBA" id="ARBA00022767"/>
    </source>
</evidence>
<dbReference type="EC" id="1.13.11.-" evidence="20"/>
<dbReference type="Gene3D" id="4.10.372.10">
    <property type="entry name" value="Lipoxygenase-1, Domain 3"/>
    <property type="match status" value="1"/>
</dbReference>
<comment type="caution">
    <text evidence="23">The sequence shown here is derived from an EMBL/GenBank/DDBJ whole genome shotgun (WGS) entry which is preliminary data.</text>
</comment>
<dbReference type="InterPro" id="IPR001246">
    <property type="entry name" value="LipOase_plant"/>
</dbReference>
<dbReference type="SUPFAM" id="SSF48484">
    <property type="entry name" value="Lipoxigenase"/>
    <property type="match status" value="1"/>
</dbReference>
<dbReference type="GO" id="GO:0009611">
    <property type="term" value="P:response to wounding"/>
    <property type="evidence" value="ECO:0007669"/>
    <property type="project" value="UniProtKB-ARBA"/>
</dbReference>
<dbReference type="InterPro" id="IPR013819">
    <property type="entry name" value="LipOase_C"/>
</dbReference>
<evidence type="ECO:0000256" key="19">
    <source>
        <dbReference type="RuleBase" id="RU003974"/>
    </source>
</evidence>
<evidence type="ECO:0000256" key="14">
    <source>
        <dbReference type="ARBA" id="ARBA00023002"/>
    </source>
</evidence>
<dbReference type="OMA" id="CGPVHFV"/>
<dbReference type="Gene3D" id="1.20.245.10">
    <property type="entry name" value="Lipoxygenase-1, Domain 5"/>
    <property type="match status" value="1"/>
</dbReference>
<dbReference type="SMART" id="SM00308">
    <property type="entry name" value="LH2"/>
    <property type="match status" value="1"/>
</dbReference>
<evidence type="ECO:0000256" key="2">
    <source>
        <dbReference type="ARBA" id="ARBA00004229"/>
    </source>
</evidence>
<comment type="pathway">
    <text evidence="20">Lipid metabolism; oxylipin biosynthesis.</text>
</comment>
<dbReference type="GO" id="GO:0034440">
    <property type="term" value="P:lipid oxidation"/>
    <property type="evidence" value="ECO:0000318"/>
    <property type="project" value="GO_Central"/>
</dbReference>
<dbReference type="CDD" id="cd01751">
    <property type="entry name" value="PLAT_LH2"/>
    <property type="match status" value="1"/>
</dbReference>
<dbReference type="PROSITE" id="PS00711">
    <property type="entry name" value="LIPOXYGENASE_1"/>
    <property type="match status" value="1"/>
</dbReference>
<evidence type="ECO:0000256" key="18">
    <source>
        <dbReference type="PROSITE-ProRule" id="PRU00152"/>
    </source>
</evidence>
<keyword evidence="24" id="KW-1185">Reference proteome</keyword>